<proteinExistence type="predicted"/>
<feature type="non-terminal residue" evidence="12">
    <location>
        <position position="1"/>
    </location>
</feature>
<reference evidence="12" key="1">
    <citation type="journal article" date="2008" name="AIDS Res. Hum. Retroviruses">
        <title>HIV type 1 genetic diversity in Moyale, Mandera, and Turkana based on env-C2-V3 sequences.</title>
        <authorList>
            <person name="Khamadi S.A."/>
            <person name="Lihana R.W."/>
            <person name="Mwaniki D.L."/>
            <person name="Kinyua J."/>
            <person name="Lagat N."/>
            <person name="Carter J.Y."/>
            <person name="Ichimura H."/>
            <person name="Oishi I."/>
            <person name="Okoth F.A."/>
            <person name="Ochieng W."/>
        </authorList>
    </citation>
    <scope>NUCLEOTIDE SEQUENCE</scope>
    <source>
        <strain evidence="12">TLHC007F</strain>
    </source>
</reference>
<keyword evidence="6" id="KW-0946">Virion</keyword>
<keyword evidence="10" id="KW-1160">Virus entry into host cell</keyword>
<keyword evidence="4" id="KW-1162">Viral penetration into host cytoplasm</keyword>
<keyword evidence="12" id="KW-0261">Viral envelope protein</keyword>
<gene>
    <name evidence="12" type="primary">env</name>
</gene>
<feature type="domain" description="Human immunodeficiency virus 1 envelope glycoprotein Gp120" evidence="11">
    <location>
        <begin position="43"/>
        <end position="133"/>
    </location>
</feature>
<name>Q3LX04_HV1</name>
<dbReference type="Gene3D" id="2.170.40.20">
    <property type="entry name" value="Human immunodeficiency virus 1, Gp160, envelope glycoprotein"/>
    <property type="match status" value="1"/>
</dbReference>
<evidence type="ECO:0000256" key="3">
    <source>
        <dbReference type="ARBA" id="ARBA00022581"/>
    </source>
</evidence>
<keyword evidence="3" id="KW-0945">Host-virus interaction</keyword>
<dbReference type="EMBL" id="DQ155240">
    <property type="protein sequence ID" value="ABA08328.1"/>
    <property type="molecule type" value="Genomic_DNA"/>
</dbReference>
<dbReference type="GO" id="GO:0039663">
    <property type="term" value="P:membrane fusion involved in viral entry into host cell"/>
    <property type="evidence" value="ECO:0007669"/>
    <property type="project" value="UniProtKB-KW"/>
</dbReference>
<evidence type="ECO:0000259" key="11">
    <source>
        <dbReference type="Pfam" id="PF00516"/>
    </source>
</evidence>
<keyword evidence="9" id="KW-0325">Glycoprotein</keyword>
<evidence type="ECO:0000256" key="4">
    <source>
        <dbReference type="ARBA" id="ARBA00022595"/>
    </source>
</evidence>
<dbReference type="Pfam" id="PF00516">
    <property type="entry name" value="GP120"/>
    <property type="match status" value="1"/>
</dbReference>
<evidence type="ECO:0000256" key="8">
    <source>
        <dbReference type="ARBA" id="ARBA00023157"/>
    </source>
</evidence>
<dbReference type="SUPFAM" id="SSF56502">
    <property type="entry name" value="gp120 core"/>
    <property type="match status" value="1"/>
</dbReference>
<dbReference type="GO" id="GO:0019031">
    <property type="term" value="C:viral envelope"/>
    <property type="evidence" value="ECO:0007669"/>
    <property type="project" value="UniProtKB-KW"/>
</dbReference>
<dbReference type="GO" id="GO:0055036">
    <property type="term" value="C:virion membrane"/>
    <property type="evidence" value="ECO:0007669"/>
    <property type="project" value="UniProtKB-SubCell"/>
</dbReference>
<evidence type="ECO:0000256" key="2">
    <source>
        <dbReference type="ARBA" id="ARBA00022506"/>
    </source>
</evidence>
<evidence type="ECO:0000256" key="9">
    <source>
        <dbReference type="ARBA" id="ARBA00023180"/>
    </source>
</evidence>
<evidence type="ECO:0000313" key="12">
    <source>
        <dbReference type="EMBL" id="ABA08328.1"/>
    </source>
</evidence>
<protein>
    <submittedName>
        <fullName evidence="12">Envelope glycoprotein</fullName>
    </submittedName>
</protein>
<organismHost>
    <name type="scientific">Homo sapiens</name>
    <name type="common">Human</name>
    <dbReference type="NCBI Taxonomy" id="9606"/>
</organismHost>
<keyword evidence="5" id="KW-1161">Viral attachment to host cell</keyword>
<comment type="subcellular location">
    <subcellularLocation>
        <location evidence="1">Virion membrane</location>
    </subcellularLocation>
</comment>
<feature type="non-terminal residue" evidence="12">
    <location>
        <position position="134"/>
    </location>
</feature>
<keyword evidence="2" id="KW-1168">Fusion of virus membrane with host membrane</keyword>
<dbReference type="InterPro" id="IPR036377">
    <property type="entry name" value="Gp120_core_sf"/>
</dbReference>
<evidence type="ECO:0000256" key="10">
    <source>
        <dbReference type="ARBA" id="ARBA00023296"/>
    </source>
</evidence>
<evidence type="ECO:0000256" key="7">
    <source>
        <dbReference type="ARBA" id="ARBA00023136"/>
    </source>
</evidence>
<dbReference type="GO" id="GO:0019062">
    <property type="term" value="P:virion attachment to host cell"/>
    <property type="evidence" value="ECO:0007669"/>
    <property type="project" value="UniProtKB-KW"/>
</dbReference>
<accession>Q3LX04</accession>
<keyword evidence="8" id="KW-1015">Disulfide bond</keyword>
<evidence type="ECO:0000256" key="1">
    <source>
        <dbReference type="ARBA" id="ARBA00004182"/>
    </source>
</evidence>
<sequence length="134" mass="15054">VQLNCCKWQSSRREGKNSICKYHKQCQIYTSTTCSACENWIVPDLTTIQEQVYCIGPGQTFYAGGIIGDIRQAYCNVSKSEWNETLKGVVERLRDYFGNNATIIFANSSGGDLEITTHSFNCGGEFFYCNTSNL</sequence>
<dbReference type="GO" id="GO:0046718">
    <property type="term" value="P:symbiont entry into host cell"/>
    <property type="evidence" value="ECO:0007669"/>
    <property type="project" value="UniProtKB-KW"/>
</dbReference>
<evidence type="ECO:0000256" key="6">
    <source>
        <dbReference type="ARBA" id="ARBA00022844"/>
    </source>
</evidence>
<dbReference type="InterPro" id="IPR000777">
    <property type="entry name" value="HIV1_Gp120"/>
</dbReference>
<organism evidence="12">
    <name type="scientific">Human immunodeficiency virus type 1</name>
    <name type="common">HIV-1</name>
    <dbReference type="NCBI Taxonomy" id="11676"/>
    <lineage>
        <taxon>Viruses</taxon>
        <taxon>Riboviria</taxon>
        <taxon>Pararnavirae</taxon>
        <taxon>Artverviricota</taxon>
        <taxon>Revtraviricetes</taxon>
        <taxon>Ortervirales</taxon>
        <taxon>Retroviridae</taxon>
        <taxon>Orthoretrovirinae</taxon>
        <taxon>Lentivirus</taxon>
        <taxon>Lentivirus humimdef1</taxon>
    </lineage>
</organism>
<keyword evidence="7" id="KW-0472">Membrane</keyword>
<evidence type="ECO:0000256" key="5">
    <source>
        <dbReference type="ARBA" id="ARBA00022804"/>
    </source>
</evidence>